<sequence length="281" mass="30204">MAEGIALLSAYGEADSDIDDEDVDESAVQGGGGEPRGSIVDYAHDEGQGDGDEHKGGAGEGLVEVSGSPDGVADMDVGEGAERDDGVQEGGENGEGVRVPGPVVEEEVLLDFWPSPPSTPCSEDLQAKFAKFLKLKEQGRNFNEDLRHSKGYRNPDFLQLAVMHQNIDEIGSCFDPAIFDPHGYDQSDYVDALAADQRKEADRKEQERRQSQRTSVDFVRATQLVTSQKVSLAAAAATNARLAEGVPTIISTTSSVIQTTSEVRSESRANKKSKWDKAGHH</sequence>
<dbReference type="GO" id="GO:0006355">
    <property type="term" value="P:regulation of DNA-templated transcription"/>
    <property type="evidence" value="ECO:0007669"/>
    <property type="project" value="InterPro"/>
</dbReference>
<feature type="compositionally biased region" description="Basic and acidic residues" evidence="1">
    <location>
        <begin position="196"/>
        <end position="210"/>
    </location>
</feature>
<comment type="caution">
    <text evidence="2">The sequence shown here is derived from an EMBL/GenBank/DDBJ whole genome shotgun (WGS) entry which is preliminary data.</text>
</comment>
<feature type="compositionally biased region" description="Basic and acidic residues" evidence="1">
    <location>
        <begin position="263"/>
        <end position="281"/>
    </location>
</feature>
<gene>
    <name evidence="2" type="ORF">KC19_4G103500</name>
</gene>
<dbReference type="Proteomes" id="UP000822688">
    <property type="component" value="Chromosome 4"/>
</dbReference>
<feature type="compositionally biased region" description="Acidic residues" evidence="1">
    <location>
        <begin position="14"/>
        <end position="25"/>
    </location>
</feature>
<dbReference type="EMBL" id="CM026424">
    <property type="protein sequence ID" value="KAG0579500.1"/>
    <property type="molecule type" value="Genomic_DNA"/>
</dbReference>
<dbReference type="GO" id="GO:0005634">
    <property type="term" value="C:nucleus"/>
    <property type="evidence" value="ECO:0007669"/>
    <property type="project" value="TreeGrafter"/>
</dbReference>
<dbReference type="PANTHER" id="PTHR13464:SF0">
    <property type="entry name" value="SAP30-BINDING PROTEIN"/>
    <property type="match status" value="1"/>
</dbReference>
<evidence type="ECO:0008006" key="4">
    <source>
        <dbReference type="Google" id="ProtNLM"/>
    </source>
</evidence>
<feature type="compositionally biased region" description="Basic and acidic residues" evidence="1">
    <location>
        <begin position="42"/>
        <end position="57"/>
    </location>
</feature>
<feature type="region of interest" description="Disordered" evidence="1">
    <location>
        <begin position="1"/>
        <end position="99"/>
    </location>
</feature>
<organism evidence="2 3">
    <name type="scientific">Ceratodon purpureus</name>
    <name type="common">Fire moss</name>
    <name type="synonym">Dicranum purpureum</name>
    <dbReference type="NCBI Taxonomy" id="3225"/>
    <lineage>
        <taxon>Eukaryota</taxon>
        <taxon>Viridiplantae</taxon>
        <taxon>Streptophyta</taxon>
        <taxon>Embryophyta</taxon>
        <taxon>Bryophyta</taxon>
        <taxon>Bryophytina</taxon>
        <taxon>Bryopsida</taxon>
        <taxon>Dicranidae</taxon>
        <taxon>Pseudoditrichales</taxon>
        <taxon>Ditrichaceae</taxon>
        <taxon>Ceratodon</taxon>
    </lineage>
</organism>
<dbReference type="InterPro" id="IPR012479">
    <property type="entry name" value="SAP30BP"/>
</dbReference>
<proteinExistence type="predicted"/>
<name>A0A8T0I742_CERPU</name>
<protein>
    <recommendedName>
        <fullName evidence="4">SAP30-binding protein</fullName>
    </recommendedName>
</protein>
<feature type="region of interest" description="Disordered" evidence="1">
    <location>
        <begin position="196"/>
        <end position="215"/>
    </location>
</feature>
<reference evidence="2" key="1">
    <citation type="submission" date="2020-06" db="EMBL/GenBank/DDBJ databases">
        <title>WGS assembly of Ceratodon purpureus strain R40.</title>
        <authorList>
            <person name="Carey S.B."/>
            <person name="Jenkins J."/>
            <person name="Shu S."/>
            <person name="Lovell J.T."/>
            <person name="Sreedasyam A."/>
            <person name="Maumus F."/>
            <person name="Tiley G.P."/>
            <person name="Fernandez-Pozo N."/>
            <person name="Barry K."/>
            <person name="Chen C."/>
            <person name="Wang M."/>
            <person name="Lipzen A."/>
            <person name="Daum C."/>
            <person name="Saski C.A."/>
            <person name="Payton A.C."/>
            <person name="Mcbreen J.C."/>
            <person name="Conrad R.E."/>
            <person name="Kollar L.M."/>
            <person name="Olsson S."/>
            <person name="Huttunen S."/>
            <person name="Landis J.B."/>
            <person name="Wickett N.J."/>
            <person name="Johnson M.G."/>
            <person name="Rensing S.A."/>
            <person name="Grimwood J."/>
            <person name="Schmutz J."/>
            <person name="Mcdaniel S.F."/>
        </authorList>
    </citation>
    <scope>NUCLEOTIDE SEQUENCE</scope>
    <source>
        <strain evidence="2">R40</strain>
    </source>
</reference>
<dbReference type="PANTHER" id="PTHR13464">
    <property type="entry name" value="TRANSCRIPTIONAL REGULATOR PROTEIN HCNGP"/>
    <property type="match status" value="1"/>
</dbReference>
<dbReference type="AlphaFoldDB" id="A0A8T0I742"/>
<evidence type="ECO:0000313" key="3">
    <source>
        <dbReference type="Proteomes" id="UP000822688"/>
    </source>
</evidence>
<evidence type="ECO:0000313" key="2">
    <source>
        <dbReference type="EMBL" id="KAG0579500.1"/>
    </source>
</evidence>
<evidence type="ECO:0000256" key="1">
    <source>
        <dbReference type="SAM" id="MobiDB-lite"/>
    </source>
</evidence>
<keyword evidence="3" id="KW-1185">Reference proteome</keyword>
<feature type="region of interest" description="Disordered" evidence="1">
    <location>
        <begin position="254"/>
        <end position="281"/>
    </location>
</feature>
<accession>A0A8T0I742</accession>
<dbReference type="Pfam" id="PF07818">
    <property type="entry name" value="HCNGP"/>
    <property type="match status" value="1"/>
</dbReference>